<organism evidence="6 7">
    <name type="scientific">Drosophila guanche</name>
    <name type="common">Fruit fly</name>
    <dbReference type="NCBI Taxonomy" id="7266"/>
    <lineage>
        <taxon>Eukaryota</taxon>
        <taxon>Metazoa</taxon>
        <taxon>Ecdysozoa</taxon>
        <taxon>Arthropoda</taxon>
        <taxon>Hexapoda</taxon>
        <taxon>Insecta</taxon>
        <taxon>Pterygota</taxon>
        <taxon>Neoptera</taxon>
        <taxon>Endopterygota</taxon>
        <taxon>Diptera</taxon>
        <taxon>Brachycera</taxon>
        <taxon>Muscomorpha</taxon>
        <taxon>Ephydroidea</taxon>
        <taxon>Drosophilidae</taxon>
        <taxon>Drosophila</taxon>
        <taxon>Sophophora</taxon>
    </lineage>
</organism>
<evidence type="ECO:0000256" key="3">
    <source>
        <dbReference type="ARBA" id="ARBA00022833"/>
    </source>
</evidence>
<dbReference type="AlphaFoldDB" id="A0A3B0K1R6"/>
<dbReference type="EMBL" id="OUUW01000013">
    <property type="protein sequence ID" value="SPP88207.1"/>
    <property type="molecule type" value="Genomic_DNA"/>
</dbReference>
<dbReference type="OMA" id="RTPCRWR"/>
<feature type="region of interest" description="Disordered" evidence="4">
    <location>
        <begin position="198"/>
        <end position="220"/>
    </location>
</feature>
<dbReference type="GO" id="GO:0008270">
    <property type="term" value="F:zinc ion binding"/>
    <property type="evidence" value="ECO:0007669"/>
    <property type="project" value="UniProtKB-KW"/>
</dbReference>
<dbReference type="Pfam" id="PF04500">
    <property type="entry name" value="FLYWCH"/>
    <property type="match status" value="2"/>
</dbReference>
<accession>A0A3B0K1R6</accession>
<proteinExistence type="predicted"/>
<keyword evidence="1" id="KW-0479">Metal-binding</keyword>
<dbReference type="Proteomes" id="UP000268350">
    <property type="component" value="Unassembled WGS sequence"/>
</dbReference>
<evidence type="ECO:0000313" key="6">
    <source>
        <dbReference type="EMBL" id="SPP88207.1"/>
    </source>
</evidence>
<evidence type="ECO:0000256" key="1">
    <source>
        <dbReference type="ARBA" id="ARBA00022723"/>
    </source>
</evidence>
<keyword evidence="2" id="KW-0863">Zinc-finger</keyword>
<evidence type="ECO:0000256" key="4">
    <source>
        <dbReference type="SAM" id="MobiDB-lite"/>
    </source>
</evidence>
<keyword evidence="7" id="KW-1185">Reference proteome</keyword>
<dbReference type="Gene3D" id="2.20.25.240">
    <property type="match status" value="2"/>
</dbReference>
<name>A0A3B0K1R6_DROGU</name>
<evidence type="ECO:0000313" key="7">
    <source>
        <dbReference type="Proteomes" id="UP000268350"/>
    </source>
</evidence>
<protein>
    <recommendedName>
        <fullName evidence="5">FLYWCH-type domain-containing protein</fullName>
    </recommendedName>
</protein>
<dbReference type="OrthoDB" id="7761241at2759"/>
<feature type="domain" description="FLYWCH-type" evidence="5">
    <location>
        <begin position="62"/>
        <end position="111"/>
    </location>
</feature>
<keyword evidence="3" id="KW-0862">Zinc</keyword>
<reference evidence="7" key="1">
    <citation type="submission" date="2018-01" db="EMBL/GenBank/DDBJ databases">
        <authorList>
            <person name="Alioto T."/>
            <person name="Alioto T."/>
        </authorList>
    </citation>
    <scope>NUCLEOTIDE SEQUENCE [LARGE SCALE GENOMIC DNA]</scope>
</reference>
<sequence length="220" mass="25593">MPRTPCRWRLPAGGQSARWPEPDLQGSHVLGGAKVPCQHQLAVPRRRLPQYCNLWADGGFTLIDGYRFVIGSQVQQRCYLKCSSFRSKCRARAILNKANGKIQLRHWAHNHTRGQQQRAMARPEQAKEFVEYVRSKRGTGLVYYEGNTYTPNEKLREGQLSRDWKCSMYHKAKCRARLVTRNTRSGEVIHVTSRFHTHPSMYDQQQKSEARDRDARKLKK</sequence>
<dbReference type="InterPro" id="IPR007588">
    <property type="entry name" value="Znf_FLYWCH"/>
</dbReference>
<feature type="compositionally biased region" description="Basic and acidic residues" evidence="4">
    <location>
        <begin position="206"/>
        <end position="220"/>
    </location>
</feature>
<evidence type="ECO:0000259" key="5">
    <source>
        <dbReference type="Pfam" id="PF04500"/>
    </source>
</evidence>
<gene>
    <name evidence="6" type="ORF">DGUA_6G016039</name>
</gene>
<feature type="domain" description="FLYWCH-type" evidence="5">
    <location>
        <begin position="132"/>
        <end position="198"/>
    </location>
</feature>
<evidence type="ECO:0000256" key="2">
    <source>
        <dbReference type="ARBA" id="ARBA00022771"/>
    </source>
</evidence>